<keyword evidence="2" id="KW-1185">Reference proteome</keyword>
<reference evidence="1" key="1">
    <citation type="submission" date="2022-10" db="EMBL/GenBank/DDBJ databases">
        <title>Culturing micro-colonial fungi from biological soil crusts in the Mojave desert and describing Neophaeococcomyces mojavensis, and introducing the new genera and species Taxawa tesnikishii.</title>
        <authorList>
            <person name="Kurbessoian T."/>
            <person name="Stajich J.E."/>
        </authorList>
    </citation>
    <scope>NUCLEOTIDE SEQUENCE</scope>
    <source>
        <strain evidence="1">JES_112</strain>
    </source>
</reference>
<sequence>MFVTTRDTGDRRRNRVYSTNKAARSSKLSLLTFATTSSGGSNSTVTQESYNRSQSKTSHRRKRPREHRSRSHRTQGDHDRSSPKAEVFDYLVMNETEKAKAESEAEDEPQVEPESDSSSDEETASVVPEVILHVEEEEPEGYYRSMSDSGISMGSSSSGRSVAGCVRRSHLPVLPEEPASRPASSHQHSSELALMDPRCAWHSSSPGPYPEGYIPPPVPQPPQIVYDNSLYPPYPYPSYETHSPSPDFYSHIPSINIREPSRRKCKPECFRSFTKISARLLLQLQDEIAEMEEEITMLDEESDSADDASEHGSSPSRQDIQASRARREHLYGELHMKLDQYCKDILICCRSDSPKTDRSVEMMQKIDEMSRPADHSETSRHQAWLESRIFPSSKIPRLAQDDLRIFKDNRPNLNMTPKPSFQLEYLIYTTLINTVLPLLMFKLIHGVLNRLILLSIVIIIGASVQDRTKTKVTEEDRNCTILCVCVSVFAAICL</sequence>
<proteinExistence type="predicted"/>
<protein>
    <submittedName>
        <fullName evidence="1">Uncharacterized protein</fullName>
    </submittedName>
</protein>
<evidence type="ECO:0000313" key="1">
    <source>
        <dbReference type="EMBL" id="KAJ9653400.1"/>
    </source>
</evidence>
<dbReference type="EMBL" id="JAPDRQ010000155">
    <property type="protein sequence ID" value="KAJ9653400.1"/>
    <property type="molecule type" value="Genomic_DNA"/>
</dbReference>
<gene>
    <name evidence="1" type="ORF">H2198_007398</name>
</gene>
<comment type="caution">
    <text evidence="1">The sequence shown here is derived from an EMBL/GenBank/DDBJ whole genome shotgun (WGS) entry which is preliminary data.</text>
</comment>
<organism evidence="1 2">
    <name type="scientific">Neophaeococcomyces mojaviensis</name>
    <dbReference type="NCBI Taxonomy" id="3383035"/>
    <lineage>
        <taxon>Eukaryota</taxon>
        <taxon>Fungi</taxon>
        <taxon>Dikarya</taxon>
        <taxon>Ascomycota</taxon>
        <taxon>Pezizomycotina</taxon>
        <taxon>Eurotiomycetes</taxon>
        <taxon>Chaetothyriomycetidae</taxon>
        <taxon>Chaetothyriales</taxon>
        <taxon>Chaetothyriales incertae sedis</taxon>
        <taxon>Neophaeococcomyces</taxon>
    </lineage>
</organism>
<accession>A0ACC3A047</accession>
<evidence type="ECO:0000313" key="2">
    <source>
        <dbReference type="Proteomes" id="UP001172386"/>
    </source>
</evidence>
<dbReference type="Proteomes" id="UP001172386">
    <property type="component" value="Unassembled WGS sequence"/>
</dbReference>
<name>A0ACC3A047_9EURO</name>